<evidence type="ECO:0000256" key="4">
    <source>
        <dbReference type="ARBA" id="ARBA00023136"/>
    </source>
</evidence>
<feature type="transmembrane region" description="Helical" evidence="5">
    <location>
        <begin position="12"/>
        <end position="28"/>
    </location>
</feature>
<dbReference type="PROSITE" id="PS51012">
    <property type="entry name" value="ABC_TM2"/>
    <property type="match status" value="1"/>
</dbReference>
<dbReference type="PIRSF" id="PIRSF006648">
    <property type="entry name" value="DrrB"/>
    <property type="match status" value="1"/>
</dbReference>
<dbReference type="PRINTS" id="PR00164">
    <property type="entry name" value="ABC2TRNSPORT"/>
</dbReference>
<keyword evidence="5" id="KW-0813">Transport</keyword>
<sequence length="267" mass="28457">MSLPRTLQPRAFGALNSIGLWTLFWRCVSRFLKEAVETIGGPMVSGGLFLGVFAVAYTPGTILEGGLLPVTFVAPGIIIFALAHSAFEFGAVPLLYDKLEGMIGDIVSAPLSAGEMMLGYVLGAAVVGLIVGCAVFLTLTPFAGFSFAAPQISLLFAILTAVLFGLIGVLAGLWADRWEHYAATDTFMILPLGFLSGAFFPTTSLPDLAAMAIRLNPVFYLVDGFRYGLIGKSESNLLVGFLVLVGVITFLAWLCARLFRLGYKIKA</sequence>
<evidence type="ECO:0000256" key="3">
    <source>
        <dbReference type="ARBA" id="ARBA00022989"/>
    </source>
</evidence>
<organism evidence="7 8">
    <name type="scientific">Limibacillus halophilus</name>
    <dbReference type="NCBI Taxonomy" id="1579333"/>
    <lineage>
        <taxon>Bacteria</taxon>
        <taxon>Pseudomonadati</taxon>
        <taxon>Pseudomonadota</taxon>
        <taxon>Alphaproteobacteria</taxon>
        <taxon>Rhodospirillales</taxon>
        <taxon>Rhodovibrionaceae</taxon>
        <taxon>Limibacillus</taxon>
    </lineage>
</organism>
<dbReference type="PANTHER" id="PTHR43332">
    <property type="entry name" value="INNER MEMBRANE TRANSPORT PERMEASE YADH-RELATED"/>
    <property type="match status" value="1"/>
</dbReference>
<dbReference type="PANTHER" id="PTHR43332:SF1">
    <property type="entry name" value="TRANSPORT PERMEASE PROTEIN"/>
    <property type="match status" value="1"/>
</dbReference>
<feature type="transmembrane region" description="Helical" evidence="5">
    <location>
        <begin position="72"/>
        <end position="96"/>
    </location>
</feature>
<comment type="subcellular location">
    <subcellularLocation>
        <location evidence="5">Cell inner membrane</location>
        <topology evidence="5">Multi-pass membrane protein</topology>
    </subcellularLocation>
    <subcellularLocation>
        <location evidence="1">Membrane</location>
        <topology evidence="1">Multi-pass membrane protein</topology>
    </subcellularLocation>
</comment>
<dbReference type="InterPro" id="IPR047817">
    <property type="entry name" value="ABC2_TM_bact-type"/>
</dbReference>
<dbReference type="Pfam" id="PF01061">
    <property type="entry name" value="ABC2_membrane"/>
    <property type="match status" value="1"/>
</dbReference>
<keyword evidence="2 5" id="KW-0812">Transmembrane</keyword>
<evidence type="ECO:0000256" key="5">
    <source>
        <dbReference type="RuleBase" id="RU361157"/>
    </source>
</evidence>
<feature type="transmembrane region" description="Helical" evidence="5">
    <location>
        <begin position="152"/>
        <end position="175"/>
    </location>
</feature>
<comment type="similarity">
    <text evidence="5">Belongs to the ABC-2 integral membrane protein family.</text>
</comment>
<reference evidence="7 8" key="1">
    <citation type="submission" date="2020-08" db="EMBL/GenBank/DDBJ databases">
        <title>Genomic Encyclopedia of Type Strains, Phase III (KMG-III): the genomes of soil and plant-associated and newly described type strains.</title>
        <authorList>
            <person name="Whitman W."/>
        </authorList>
    </citation>
    <scope>NUCLEOTIDE SEQUENCE [LARGE SCALE GENOMIC DNA]</scope>
    <source>
        <strain evidence="7 8">CECT 8803</strain>
    </source>
</reference>
<dbReference type="RefSeq" id="WP_183417111.1">
    <property type="nucleotide sequence ID" value="NZ_JACHXA010000007.1"/>
</dbReference>
<evidence type="ECO:0000259" key="6">
    <source>
        <dbReference type="PROSITE" id="PS51012"/>
    </source>
</evidence>
<feature type="transmembrane region" description="Helical" evidence="5">
    <location>
        <begin position="187"/>
        <end position="215"/>
    </location>
</feature>
<dbReference type="GO" id="GO:0140359">
    <property type="term" value="F:ABC-type transporter activity"/>
    <property type="evidence" value="ECO:0007669"/>
    <property type="project" value="InterPro"/>
</dbReference>
<dbReference type="AlphaFoldDB" id="A0A839STX9"/>
<gene>
    <name evidence="7" type="ORF">FHR98_002602</name>
</gene>
<feature type="transmembrane region" description="Helical" evidence="5">
    <location>
        <begin position="117"/>
        <end position="140"/>
    </location>
</feature>
<dbReference type="GO" id="GO:0043190">
    <property type="term" value="C:ATP-binding cassette (ABC) transporter complex"/>
    <property type="evidence" value="ECO:0007669"/>
    <property type="project" value="InterPro"/>
</dbReference>
<dbReference type="Proteomes" id="UP000581135">
    <property type="component" value="Unassembled WGS sequence"/>
</dbReference>
<proteinExistence type="inferred from homology"/>
<feature type="domain" description="ABC transmembrane type-2" evidence="6">
    <location>
        <begin position="33"/>
        <end position="262"/>
    </location>
</feature>
<dbReference type="InterPro" id="IPR052522">
    <property type="entry name" value="ABC-2_transport_permease"/>
</dbReference>
<keyword evidence="4 5" id="KW-0472">Membrane</keyword>
<name>A0A839STX9_9PROT</name>
<feature type="transmembrane region" description="Helical" evidence="5">
    <location>
        <begin position="40"/>
        <end position="60"/>
    </location>
</feature>
<dbReference type="EMBL" id="JACHXA010000007">
    <property type="protein sequence ID" value="MBB3066297.1"/>
    <property type="molecule type" value="Genomic_DNA"/>
</dbReference>
<dbReference type="InterPro" id="IPR000412">
    <property type="entry name" value="ABC_2_transport"/>
</dbReference>
<keyword evidence="5" id="KW-1003">Cell membrane</keyword>
<dbReference type="InterPro" id="IPR013525">
    <property type="entry name" value="ABC2_TM"/>
</dbReference>
<evidence type="ECO:0000256" key="1">
    <source>
        <dbReference type="ARBA" id="ARBA00004141"/>
    </source>
</evidence>
<feature type="transmembrane region" description="Helical" evidence="5">
    <location>
        <begin position="235"/>
        <end position="256"/>
    </location>
</feature>
<comment type="caution">
    <text evidence="7">The sequence shown here is derived from an EMBL/GenBank/DDBJ whole genome shotgun (WGS) entry which is preliminary data.</text>
</comment>
<protein>
    <recommendedName>
        <fullName evidence="5">Transport permease protein</fullName>
    </recommendedName>
</protein>
<keyword evidence="8" id="KW-1185">Reference proteome</keyword>
<keyword evidence="3 5" id="KW-1133">Transmembrane helix</keyword>
<evidence type="ECO:0000313" key="7">
    <source>
        <dbReference type="EMBL" id="MBB3066297.1"/>
    </source>
</evidence>
<evidence type="ECO:0000256" key="2">
    <source>
        <dbReference type="ARBA" id="ARBA00022692"/>
    </source>
</evidence>
<accession>A0A839STX9</accession>
<evidence type="ECO:0000313" key="8">
    <source>
        <dbReference type="Proteomes" id="UP000581135"/>
    </source>
</evidence>